<gene>
    <name evidence="1" type="ORF">METZ01_LOCUS272437</name>
</gene>
<dbReference type="AlphaFoldDB" id="A0A382K7T6"/>
<name>A0A382K7T6_9ZZZZ</name>
<accession>A0A382K7T6</accession>
<protein>
    <submittedName>
        <fullName evidence="1">Uncharacterized protein</fullName>
    </submittedName>
</protein>
<dbReference type="EMBL" id="UINC01078474">
    <property type="protein sequence ID" value="SVC19583.1"/>
    <property type="molecule type" value="Genomic_DNA"/>
</dbReference>
<organism evidence="1">
    <name type="scientific">marine metagenome</name>
    <dbReference type="NCBI Taxonomy" id="408172"/>
    <lineage>
        <taxon>unclassified sequences</taxon>
        <taxon>metagenomes</taxon>
        <taxon>ecological metagenomes</taxon>
    </lineage>
</organism>
<sequence length="56" mass="5998">MSSLAVSIVWLECAFHGLVSTSGRTPNQHGTQAAVKLSTKETAYLLLPSALRREVA</sequence>
<proteinExistence type="predicted"/>
<reference evidence="1" key="1">
    <citation type="submission" date="2018-05" db="EMBL/GenBank/DDBJ databases">
        <authorList>
            <person name="Lanie J.A."/>
            <person name="Ng W.-L."/>
            <person name="Kazmierczak K.M."/>
            <person name="Andrzejewski T.M."/>
            <person name="Davidsen T.M."/>
            <person name="Wayne K.J."/>
            <person name="Tettelin H."/>
            <person name="Glass J.I."/>
            <person name="Rusch D."/>
            <person name="Podicherti R."/>
            <person name="Tsui H.-C.T."/>
            <person name="Winkler M.E."/>
        </authorList>
    </citation>
    <scope>NUCLEOTIDE SEQUENCE</scope>
</reference>
<evidence type="ECO:0000313" key="1">
    <source>
        <dbReference type="EMBL" id="SVC19583.1"/>
    </source>
</evidence>